<evidence type="ECO:0000313" key="4">
    <source>
        <dbReference type="Proteomes" id="UP001174694"/>
    </source>
</evidence>
<feature type="transmembrane region" description="Helical" evidence="1">
    <location>
        <begin position="6"/>
        <end position="28"/>
    </location>
</feature>
<evidence type="ECO:0000313" key="3">
    <source>
        <dbReference type="EMBL" id="KAJ9130085.1"/>
    </source>
</evidence>
<feature type="transmembrane region" description="Helical" evidence="1">
    <location>
        <begin position="66"/>
        <end position="93"/>
    </location>
</feature>
<dbReference type="InterPro" id="IPR056119">
    <property type="entry name" value="DUF7702"/>
</dbReference>
<protein>
    <recommendedName>
        <fullName evidence="2">DUF7702 domain-containing protein</fullName>
    </recommendedName>
</protein>
<keyword evidence="1" id="KW-1133">Transmembrane helix</keyword>
<dbReference type="EMBL" id="JANBVO010000108">
    <property type="protein sequence ID" value="KAJ9130085.1"/>
    <property type="molecule type" value="Genomic_DNA"/>
</dbReference>
<dbReference type="PANTHER" id="PTHR42109">
    <property type="entry name" value="UNPLACED GENOMIC SCAFFOLD UM_SCAF_CONTIG_1.265, WHOLE GENOME SHOTGUN SEQUENCE"/>
    <property type="match status" value="1"/>
</dbReference>
<proteinExistence type="predicted"/>
<evidence type="ECO:0000256" key="1">
    <source>
        <dbReference type="SAM" id="Phobius"/>
    </source>
</evidence>
<name>A0AA38R617_9PEZI</name>
<reference evidence="3" key="1">
    <citation type="submission" date="2022-07" db="EMBL/GenBank/DDBJ databases">
        <title>Fungi with potential for degradation of polypropylene.</title>
        <authorList>
            <person name="Gostincar C."/>
        </authorList>
    </citation>
    <scope>NUCLEOTIDE SEQUENCE</scope>
    <source>
        <strain evidence="3">EXF-13308</strain>
    </source>
</reference>
<accession>A0AA38R617</accession>
<feature type="transmembrane region" description="Helical" evidence="1">
    <location>
        <begin position="183"/>
        <end position="203"/>
    </location>
</feature>
<comment type="caution">
    <text evidence="3">The sequence shown here is derived from an EMBL/GenBank/DDBJ whole genome shotgun (WGS) entry which is preliminary data.</text>
</comment>
<dbReference type="Proteomes" id="UP001174694">
    <property type="component" value="Unassembled WGS sequence"/>
</dbReference>
<feature type="transmembrane region" description="Helical" evidence="1">
    <location>
        <begin position="40"/>
        <end position="60"/>
    </location>
</feature>
<keyword evidence="1" id="KW-0812">Transmembrane</keyword>
<dbReference type="PANTHER" id="PTHR42109:SF2">
    <property type="entry name" value="INTEGRAL MEMBRANE PROTEIN"/>
    <property type="match status" value="1"/>
</dbReference>
<sequence length="266" mass="28076">MAVSYRTGITILQFIYFVPAGALALLLCFRQGWKSAASSWRFIVTLALLRVAGDIAYFITLSHPTLGAYVTVMICDLMGLAPLTLTCVGLLGRVNEASKILPPRFFNLLSITSLVGLIVGVVGAILAVDDSTGASYSVNGEIQAALALFIAVFAMTLYCFILQCAATARSPARRSALGHETRILAAVGASIPFLLVRLVYAAIADYGSDPAFNFFGGNVTINLCMGVLVEIIVTTICLTAGFLVPPPADQVKQTCSRDASAEVPSA</sequence>
<dbReference type="AlphaFoldDB" id="A0AA38R617"/>
<feature type="domain" description="DUF7702" evidence="2">
    <location>
        <begin position="3"/>
        <end position="243"/>
    </location>
</feature>
<gene>
    <name evidence="3" type="ORF">NKR23_g12355</name>
</gene>
<keyword evidence="1" id="KW-0472">Membrane</keyword>
<evidence type="ECO:0000259" key="2">
    <source>
        <dbReference type="Pfam" id="PF24800"/>
    </source>
</evidence>
<feature type="transmembrane region" description="Helical" evidence="1">
    <location>
        <begin position="142"/>
        <end position="162"/>
    </location>
</feature>
<feature type="transmembrane region" description="Helical" evidence="1">
    <location>
        <begin position="215"/>
        <end position="244"/>
    </location>
</feature>
<dbReference type="Pfam" id="PF24800">
    <property type="entry name" value="DUF7702"/>
    <property type="match status" value="1"/>
</dbReference>
<keyword evidence="4" id="KW-1185">Reference proteome</keyword>
<feature type="transmembrane region" description="Helical" evidence="1">
    <location>
        <begin position="105"/>
        <end position="127"/>
    </location>
</feature>
<organism evidence="3 4">
    <name type="scientific">Pleurostoma richardsiae</name>
    <dbReference type="NCBI Taxonomy" id="41990"/>
    <lineage>
        <taxon>Eukaryota</taxon>
        <taxon>Fungi</taxon>
        <taxon>Dikarya</taxon>
        <taxon>Ascomycota</taxon>
        <taxon>Pezizomycotina</taxon>
        <taxon>Sordariomycetes</taxon>
        <taxon>Sordariomycetidae</taxon>
        <taxon>Calosphaeriales</taxon>
        <taxon>Pleurostomataceae</taxon>
        <taxon>Pleurostoma</taxon>
    </lineage>
</organism>